<name>A0ABP0R6L1_9DINO</name>
<gene>
    <name evidence="1" type="ORF">CCMP2556_LOCUS45766</name>
</gene>
<proteinExistence type="predicted"/>
<evidence type="ECO:0000313" key="2">
    <source>
        <dbReference type="Proteomes" id="UP001642484"/>
    </source>
</evidence>
<dbReference type="Proteomes" id="UP001642484">
    <property type="component" value="Unassembled WGS sequence"/>
</dbReference>
<sequence>MLLTTTRCVVSRRPLFTHTRSIVVQLVHPVPPLFPTLPFQAGPVLDWSSACRLRDETGVGLSMVLDLSSSSFSDGVLQFAASFFSTSNMNSHVQKRGPQEG</sequence>
<protein>
    <submittedName>
        <fullName evidence="1">Uncharacterized protein</fullName>
    </submittedName>
</protein>
<organism evidence="1 2">
    <name type="scientific">Durusdinium trenchii</name>
    <dbReference type="NCBI Taxonomy" id="1381693"/>
    <lineage>
        <taxon>Eukaryota</taxon>
        <taxon>Sar</taxon>
        <taxon>Alveolata</taxon>
        <taxon>Dinophyceae</taxon>
        <taxon>Suessiales</taxon>
        <taxon>Symbiodiniaceae</taxon>
        <taxon>Durusdinium</taxon>
    </lineage>
</organism>
<accession>A0ABP0R6L1</accession>
<keyword evidence="2" id="KW-1185">Reference proteome</keyword>
<evidence type="ECO:0000313" key="1">
    <source>
        <dbReference type="EMBL" id="CAK9096225.1"/>
    </source>
</evidence>
<comment type="caution">
    <text evidence="1">The sequence shown here is derived from an EMBL/GenBank/DDBJ whole genome shotgun (WGS) entry which is preliminary data.</text>
</comment>
<reference evidence="1 2" key="1">
    <citation type="submission" date="2024-02" db="EMBL/GenBank/DDBJ databases">
        <authorList>
            <person name="Chen Y."/>
            <person name="Shah S."/>
            <person name="Dougan E. K."/>
            <person name="Thang M."/>
            <person name="Chan C."/>
        </authorList>
    </citation>
    <scope>NUCLEOTIDE SEQUENCE [LARGE SCALE GENOMIC DNA]</scope>
</reference>
<dbReference type="EMBL" id="CAXAMN010025583">
    <property type="protein sequence ID" value="CAK9096225.1"/>
    <property type="molecule type" value="Genomic_DNA"/>
</dbReference>